<dbReference type="EMBL" id="AODH01000013">
    <property type="protein sequence ID" value="EUJ41145.1"/>
    <property type="molecule type" value="Genomic_DNA"/>
</dbReference>
<feature type="chain" id="PRO_5038375035" description="Ig-like domain-containing protein" evidence="1">
    <location>
        <begin position="24"/>
        <end position="693"/>
    </location>
</feature>
<gene>
    <name evidence="3" type="ORF">BCAMP_03995</name>
</gene>
<name>W7CWM3_9LIST</name>
<keyword evidence="4" id="KW-1185">Reference proteome</keyword>
<comment type="caution">
    <text evidence="3">The sequence shown here is derived from an EMBL/GenBank/DDBJ whole genome shotgun (WGS) entry which is preliminary data.</text>
</comment>
<dbReference type="InterPro" id="IPR022038">
    <property type="entry name" value="Ig-like_bact"/>
</dbReference>
<feature type="domain" description="Ig-like" evidence="2">
    <location>
        <begin position="494"/>
        <end position="557"/>
    </location>
</feature>
<dbReference type="STRING" id="1265861.BCAMP_03995"/>
<sequence>MKSLMILLSSLFLMLLLAVPITAKDLTPTYSDELVTVDQAKTTSVAQPAQPKALIELIEETELTKAAFIEHLKPQLDAAYATDLVIEAADKVLGPAVGDILEAYVELPVHATISHEWHLLFYGFRYFPTIIPYHNNVEFTFNHDKVVYDVRVVSVEFPTEEGARIKAPNIGLLGNKARFNLEIERMRASTASHLNIPTDLSWQTTFFQINSPILQYFLLNWSYNASKTYAINVQRSPLITTTNTTLYQKQTYNPKDNYVRGFDIHNKPLHWDSKTMTISGTINTSKPGKYRQVLTYHYLYQGVPKEYTKVYFVDIIADQTAVLLQDVSLYQGQAYNANAPFLNVTNKDGEPLKAENIHYYYVNNQLTKEIDTSVPGKHDVRIVIQDATNAWRYSETARVTVKPDQTTAVLKDIELYQGQSFDANAPFDTVTNKDGTPLKAEGINYYYINNVLTKELDTTQPGSHQVRIVIQDATSKWVYSDPKTITIKKDYTAIEAKNTSYYVGETYEAIKGFVSATDEDNRALAFAAEMSWMNDQKPVDMSRAGTYQVYYGLTNMSGQLVIKAVEVKVKERDLILTVAPSQAFGNVNLGETMTNLYWKKENKVAVSDEGDKGWQLQAALVNATQFERYLFIRDQSFADGAVLISDGRGSQVVSDQLATVDFVYVNYQATTQLRTDSGVIEWMLSPSIRAVTE</sequence>
<keyword evidence="1" id="KW-0732">Signal</keyword>
<evidence type="ECO:0000313" key="4">
    <source>
        <dbReference type="Proteomes" id="UP000019243"/>
    </source>
</evidence>
<protein>
    <recommendedName>
        <fullName evidence="2">Ig-like domain-containing protein</fullName>
    </recommendedName>
</protein>
<accession>W7CWM3</accession>
<reference evidence="3 4" key="1">
    <citation type="submission" date="2012-12" db="EMBL/GenBank/DDBJ databases">
        <title>Novel taxa of Listeriaceae from agricultural environments in the United States.</title>
        <authorList>
            <person name="den Bakker H.C."/>
            <person name="Allred A."/>
            <person name="Warchocki S."/>
            <person name="Wright E.M."/>
            <person name="Burrell A."/>
            <person name="Nightingale K.K."/>
            <person name="Kephart D."/>
            <person name="Wiedmann M."/>
        </authorList>
    </citation>
    <scope>NUCLEOTIDE SEQUENCE [LARGE SCALE GENOMIC DNA]</scope>
    <source>
        <strain evidence="3 4">FSL F6-1037</strain>
    </source>
</reference>
<dbReference type="AlphaFoldDB" id="W7CWM3"/>
<dbReference type="Proteomes" id="UP000019243">
    <property type="component" value="Unassembled WGS sequence"/>
</dbReference>
<dbReference type="InterPro" id="IPR013783">
    <property type="entry name" value="Ig-like_fold"/>
</dbReference>
<evidence type="ECO:0000313" key="3">
    <source>
        <dbReference type="EMBL" id="EUJ41145.1"/>
    </source>
</evidence>
<dbReference type="Gene3D" id="2.60.40.10">
    <property type="entry name" value="Immunoglobulins"/>
    <property type="match status" value="1"/>
</dbReference>
<evidence type="ECO:0000259" key="2">
    <source>
        <dbReference type="Pfam" id="PF07523"/>
    </source>
</evidence>
<dbReference type="Pfam" id="PF07523">
    <property type="entry name" value="Big_3"/>
    <property type="match status" value="1"/>
</dbReference>
<feature type="signal peptide" evidence="1">
    <location>
        <begin position="1"/>
        <end position="23"/>
    </location>
</feature>
<organism evidence="3 4">
    <name type="scientific">Brochothrix campestris FSL F6-1037</name>
    <dbReference type="NCBI Taxonomy" id="1265861"/>
    <lineage>
        <taxon>Bacteria</taxon>
        <taxon>Bacillati</taxon>
        <taxon>Bacillota</taxon>
        <taxon>Bacilli</taxon>
        <taxon>Bacillales</taxon>
        <taxon>Listeriaceae</taxon>
        <taxon>Brochothrix</taxon>
    </lineage>
</organism>
<dbReference type="RefSeq" id="WP_035313741.1">
    <property type="nucleotide sequence ID" value="NZ_AODH01000013.1"/>
</dbReference>
<proteinExistence type="predicted"/>
<evidence type="ECO:0000256" key="1">
    <source>
        <dbReference type="SAM" id="SignalP"/>
    </source>
</evidence>